<dbReference type="Pfam" id="PF01258">
    <property type="entry name" value="zf-dskA_traR"/>
    <property type="match status" value="1"/>
</dbReference>
<evidence type="ECO:0000259" key="5">
    <source>
        <dbReference type="Pfam" id="PF01258"/>
    </source>
</evidence>
<dbReference type="Proteomes" id="UP000035909">
    <property type="component" value="Unassembled WGS sequence"/>
</dbReference>
<evidence type="ECO:0000256" key="3">
    <source>
        <dbReference type="ARBA" id="ARBA00022833"/>
    </source>
</evidence>
<comment type="caution">
    <text evidence="6">The sequence shown here is derived from an EMBL/GenBank/DDBJ whole genome shotgun (WGS) entry which is preliminary data.</text>
</comment>
<keyword evidence="7" id="KW-1185">Reference proteome</keyword>
<dbReference type="STRING" id="320778.ABT57_14080"/>
<dbReference type="PANTHER" id="PTHR38777:SF1">
    <property type="entry name" value="DNAK SUPPRESSOR PROTEIN"/>
    <property type="match status" value="1"/>
</dbReference>
<feature type="domain" description="Zinc finger DksA/TraR C4-type" evidence="5">
    <location>
        <begin position="39"/>
        <end position="70"/>
    </location>
</feature>
<protein>
    <submittedName>
        <fullName evidence="6">Molecular chaperone DnaK</fullName>
    </submittedName>
</protein>
<reference evidence="6 7" key="1">
    <citation type="submission" date="2015-05" db="EMBL/GenBank/DDBJ databases">
        <title>Photobacterium galathea sp. nov.</title>
        <authorList>
            <person name="Machado H."/>
            <person name="Gram L."/>
        </authorList>
    </citation>
    <scope>NUCLEOTIDE SEQUENCE [LARGE SCALE GENOMIC DNA]</scope>
    <source>
        <strain evidence="6 7">DSM 22954</strain>
    </source>
</reference>
<keyword evidence="1" id="KW-0479">Metal-binding</keyword>
<dbReference type="AlphaFoldDB" id="A0A0J1H8E5"/>
<name>A0A0J1H8E5_9GAMM</name>
<dbReference type="EMBL" id="LDOU01000015">
    <property type="protein sequence ID" value="KLV07973.1"/>
    <property type="molecule type" value="Genomic_DNA"/>
</dbReference>
<dbReference type="RefSeq" id="WP_047885866.1">
    <property type="nucleotide sequence ID" value="NZ_CP071326.1"/>
</dbReference>
<keyword evidence="3" id="KW-0862">Zinc</keyword>
<dbReference type="GO" id="GO:0008270">
    <property type="term" value="F:zinc ion binding"/>
    <property type="evidence" value="ECO:0007669"/>
    <property type="project" value="UniProtKB-KW"/>
</dbReference>
<organism evidence="6 7">
    <name type="scientific">Photobacterium ganghwense</name>
    <dbReference type="NCBI Taxonomy" id="320778"/>
    <lineage>
        <taxon>Bacteria</taxon>
        <taxon>Pseudomonadati</taxon>
        <taxon>Pseudomonadota</taxon>
        <taxon>Gammaproteobacteria</taxon>
        <taxon>Vibrionales</taxon>
        <taxon>Vibrionaceae</taxon>
        <taxon>Photobacterium</taxon>
    </lineage>
</organism>
<dbReference type="GO" id="GO:1900378">
    <property type="term" value="P:positive regulation of secondary metabolite biosynthetic process"/>
    <property type="evidence" value="ECO:0007669"/>
    <property type="project" value="TreeGrafter"/>
</dbReference>
<sequence length="74" mass="8037">MTDVIDEGSRVEAQFTEMAVARQLAAAAKTKSGHPLSAENCTECGDEIPQKRREHVPGCQYCTGCQALNEKGRL</sequence>
<feature type="zinc finger region" description="dksA C4-type" evidence="4">
    <location>
        <begin position="41"/>
        <end position="65"/>
    </location>
</feature>
<evidence type="ECO:0000313" key="6">
    <source>
        <dbReference type="EMBL" id="KLV07973.1"/>
    </source>
</evidence>
<accession>A0A0J1H8E5</accession>
<proteinExistence type="predicted"/>
<dbReference type="OrthoDB" id="962301at2"/>
<evidence type="ECO:0000313" key="7">
    <source>
        <dbReference type="Proteomes" id="UP000035909"/>
    </source>
</evidence>
<dbReference type="PANTHER" id="PTHR38777">
    <property type="entry name" value="FELS-2 PROPHAGE PROTEIN"/>
    <property type="match status" value="1"/>
</dbReference>
<dbReference type="PROSITE" id="PS51128">
    <property type="entry name" value="ZF_DKSA_2"/>
    <property type="match status" value="1"/>
</dbReference>
<gene>
    <name evidence="6" type="ORF">ABT57_14080</name>
</gene>
<evidence type="ECO:0000256" key="4">
    <source>
        <dbReference type="PROSITE-ProRule" id="PRU00510"/>
    </source>
</evidence>
<keyword evidence="2" id="KW-0863">Zinc-finger</keyword>
<dbReference type="InterPro" id="IPR000962">
    <property type="entry name" value="Znf_DskA_TraR"/>
</dbReference>
<dbReference type="Gene3D" id="1.20.120.910">
    <property type="entry name" value="DksA, coiled-coil domain"/>
    <property type="match status" value="1"/>
</dbReference>
<dbReference type="SUPFAM" id="SSF57716">
    <property type="entry name" value="Glucocorticoid receptor-like (DNA-binding domain)"/>
    <property type="match status" value="1"/>
</dbReference>
<evidence type="ECO:0000256" key="1">
    <source>
        <dbReference type="ARBA" id="ARBA00022723"/>
    </source>
</evidence>
<evidence type="ECO:0000256" key="2">
    <source>
        <dbReference type="ARBA" id="ARBA00022771"/>
    </source>
</evidence>